<organism evidence="1 2">
    <name type="scientific">Achromobacter seleniivolatilans</name>
    <dbReference type="NCBI Taxonomy" id="3047478"/>
    <lineage>
        <taxon>Bacteria</taxon>
        <taxon>Pseudomonadati</taxon>
        <taxon>Pseudomonadota</taxon>
        <taxon>Betaproteobacteria</taxon>
        <taxon>Burkholderiales</taxon>
        <taxon>Alcaligenaceae</taxon>
        <taxon>Achromobacter</taxon>
    </lineage>
</organism>
<protein>
    <submittedName>
        <fullName evidence="1">Uncharacterized protein</fullName>
    </submittedName>
</protein>
<proteinExistence type="predicted"/>
<evidence type="ECO:0000313" key="2">
    <source>
        <dbReference type="Proteomes" id="UP001234798"/>
    </source>
</evidence>
<gene>
    <name evidence="1" type="ORF">RAS12_17945</name>
</gene>
<keyword evidence="2" id="KW-1185">Reference proteome</keyword>
<name>A0ABY9MA25_9BURK</name>
<accession>A0ABY9MA25</accession>
<dbReference type="Proteomes" id="UP001234798">
    <property type="component" value="Chromosome"/>
</dbReference>
<reference evidence="1 2" key="1">
    <citation type="submission" date="2023-08" db="EMBL/GenBank/DDBJ databases">
        <title>Achromobacter seleniivolatilans sp. nov., isolated from seleniferous soil.</title>
        <authorList>
            <person name="Zhang S."/>
            <person name="Li K."/>
            <person name="Peng J."/>
            <person name="Zhao Q."/>
            <person name="Wang H."/>
            <person name="Guo Y."/>
        </authorList>
    </citation>
    <scope>NUCLEOTIDE SEQUENCE [LARGE SCALE GENOMIC DNA]</scope>
    <source>
        <strain evidence="1 2">R39</strain>
    </source>
</reference>
<sequence>MQPIARVEIEATGAGRQQLNIIELGSMGKVELGRHRASPGLSQKPSKDAILTDLSFEINSVPLLDANLIQKRGHKALGKRSKA</sequence>
<dbReference type="RefSeq" id="WP_306951730.1">
    <property type="nucleotide sequence ID" value="NZ_CP132976.1"/>
</dbReference>
<evidence type="ECO:0000313" key="1">
    <source>
        <dbReference type="EMBL" id="WMD23886.1"/>
    </source>
</evidence>
<dbReference type="EMBL" id="CP132976">
    <property type="protein sequence ID" value="WMD23886.1"/>
    <property type="molecule type" value="Genomic_DNA"/>
</dbReference>